<dbReference type="PANTHER" id="PTHR15020:SF50">
    <property type="entry name" value="UPF0659 PROTEIN YMR090W"/>
    <property type="match status" value="1"/>
</dbReference>
<keyword evidence="3" id="KW-1185">Reference proteome</keyword>
<name>A0ABQ2MMS4_9ACTN</name>
<dbReference type="Pfam" id="PF13460">
    <property type="entry name" value="NAD_binding_10"/>
    <property type="match status" value="1"/>
</dbReference>
<dbReference type="Proteomes" id="UP000631535">
    <property type="component" value="Unassembled WGS sequence"/>
</dbReference>
<feature type="domain" description="NAD(P)-binding" evidence="1">
    <location>
        <begin position="7"/>
        <end position="197"/>
    </location>
</feature>
<dbReference type="PANTHER" id="PTHR15020">
    <property type="entry name" value="FLAVIN REDUCTASE-RELATED"/>
    <property type="match status" value="1"/>
</dbReference>
<dbReference type="InterPro" id="IPR016040">
    <property type="entry name" value="NAD(P)-bd_dom"/>
</dbReference>
<dbReference type="Gene3D" id="3.40.50.720">
    <property type="entry name" value="NAD(P)-binding Rossmann-like Domain"/>
    <property type="match status" value="1"/>
</dbReference>
<dbReference type="RefSeq" id="WP_189039196.1">
    <property type="nucleotide sequence ID" value="NZ_BMMP01000017.1"/>
</dbReference>
<gene>
    <name evidence="2" type="ORF">GCM10012287_46770</name>
</gene>
<protein>
    <submittedName>
        <fullName evidence="2">NAD-dependent dehydratase</fullName>
    </submittedName>
</protein>
<evidence type="ECO:0000259" key="1">
    <source>
        <dbReference type="Pfam" id="PF13460"/>
    </source>
</evidence>
<dbReference type="CDD" id="cd05243">
    <property type="entry name" value="SDR_a5"/>
    <property type="match status" value="1"/>
</dbReference>
<evidence type="ECO:0000313" key="2">
    <source>
        <dbReference type="EMBL" id="GGO55456.1"/>
    </source>
</evidence>
<sequence>MRTVIAGGHGQIALRLERLLAGRGEEVAGLIRNPDHAEDLRAAGAEPVVCDLESASADEVASHLEGADAVVFAAGAGPGSGAERKETVDRAAAVLLADAAERAGVRRYLMVSAMGADAGLTDPPAEMDPVFAVYLRAKGAADDAVRARSGLDWTVLRPGRLTDGPGTGRVRLAERTGRDEVPRDDVAAVLGALLHAPGTAGLTLEMVSGDTPVEEAVASVAGG</sequence>
<comment type="caution">
    <text evidence="2">The sequence shown here is derived from an EMBL/GenBank/DDBJ whole genome shotgun (WGS) entry which is preliminary data.</text>
</comment>
<proteinExistence type="predicted"/>
<dbReference type="EMBL" id="BMMP01000017">
    <property type="protein sequence ID" value="GGO55456.1"/>
    <property type="molecule type" value="Genomic_DNA"/>
</dbReference>
<evidence type="ECO:0000313" key="3">
    <source>
        <dbReference type="Proteomes" id="UP000631535"/>
    </source>
</evidence>
<accession>A0ABQ2MMS4</accession>
<dbReference type="SUPFAM" id="SSF51735">
    <property type="entry name" value="NAD(P)-binding Rossmann-fold domains"/>
    <property type="match status" value="1"/>
</dbReference>
<organism evidence="2 3">
    <name type="scientific">Streptomyces daqingensis</name>
    <dbReference type="NCBI Taxonomy" id="1472640"/>
    <lineage>
        <taxon>Bacteria</taxon>
        <taxon>Bacillati</taxon>
        <taxon>Actinomycetota</taxon>
        <taxon>Actinomycetes</taxon>
        <taxon>Kitasatosporales</taxon>
        <taxon>Streptomycetaceae</taxon>
        <taxon>Streptomyces</taxon>
    </lineage>
</organism>
<dbReference type="InterPro" id="IPR036291">
    <property type="entry name" value="NAD(P)-bd_dom_sf"/>
</dbReference>
<reference evidence="3" key="1">
    <citation type="journal article" date="2019" name="Int. J. Syst. Evol. Microbiol.">
        <title>The Global Catalogue of Microorganisms (GCM) 10K type strain sequencing project: providing services to taxonomists for standard genome sequencing and annotation.</title>
        <authorList>
            <consortium name="The Broad Institute Genomics Platform"/>
            <consortium name="The Broad Institute Genome Sequencing Center for Infectious Disease"/>
            <person name="Wu L."/>
            <person name="Ma J."/>
        </authorList>
    </citation>
    <scope>NUCLEOTIDE SEQUENCE [LARGE SCALE GENOMIC DNA]</scope>
    <source>
        <strain evidence="3">CGMCC 4.7178</strain>
    </source>
</reference>